<accession>A0ABY2KST8</accession>
<reference evidence="3 4" key="1">
    <citation type="submission" date="2018-11" db="EMBL/GenBank/DDBJ databases">
        <title>Tabrizicola sp. isolated from sediment of alpine lake.</title>
        <authorList>
            <person name="Liu Z."/>
        </authorList>
    </citation>
    <scope>NUCLEOTIDE SEQUENCE [LARGE SCALE GENOMIC DNA]</scope>
    <source>
        <strain evidence="3 4">DRYC-M-16</strain>
    </source>
</reference>
<evidence type="ECO:0000313" key="4">
    <source>
        <dbReference type="Proteomes" id="UP000297741"/>
    </source>
</evidence>
<dbReference type="NCBIfam" id="NF008750">
    <property type="entry name" value="PRK11784.1-2"/>
    <property type="match status" value="1"/>
</dbReference>
<keyword evidence="4" id="KW-1185">Reference proteome</keyword>
<feature type="domain" description="Rhodanese" evidence="2">
    <location>
        <begin position="19"/>
        <end position="131"/>
    </location>
</feature>
<dbReference type="PANTHER" id="PTHR30401:SF0">
    <property type="entry name" value="TRNA 2-SELENOURIDINE SYNTHASE"/>
    <property type="match status" value="1"/>
</dbReference>
<dbReference type="SMART" id="SM00450">
    <property type="entry name" value="RHOD"/>
    <property type="match status" value="1"/>
</dbReference>
<comment type="caution">
    <text evidence="3">The sequence shown here is derived from an EMBL/GenBank/DDBJ whole genome shotgun (WGS) entry which is preliminary data.</text>
</comment>
<proteinExistence type="predicted"/>
<dbReference type="Gene3D" id="3.40.250.10">
    <property type="entry name" value="Rhodanese-like domain"/>
    <property type="match status" value="1"/>
</dbReference>
<dbReference type="Pfam" id="PF00581">
    <property type="entry name" value="Rhodanese"/>
    <property type="match status" value="1"/>
</dbReference>
<keyword evidence="1" id="KW-0711">Selenium</keyword>
<dbReference type="InterPro" id="IPR017582">
    <property type="entry name" value="SelU"/>
</dbReference>
<dbReference type="NCBIfam" id="NF008752">
    <property type="entry name" value="PRK11784.1-4"/>
    <property type="match status" value="1"/>
</dbReference>
<dbReference type="SUPFAM" id="SSF52821">
    <property type="entry name" value="Rhodanese/Cell cycle control phosphatase"/>
    <property type="match status" value="1"/>
</dbReference>
<dbReference type="InterPro" id="IPR036873">
    <property type="entry name" value="Rhodanese-like_dom_sf"/>
</dbReference>
<dbReference type="InterPro" id="IPR058840">
    <property type="entry name" value="AAA_SelU"/>
</dbReference>
<evidence type="ECO:0000313" key="3">
    <source>
        <dbReference type="EMBL" id="TGD44682.1"/>
    </source>
</evidence>
<name>A0ABY2KST8_9RHOB</name>
<dbReference type="NCBIfam" id="TIGR03167">
    <property type="entry name" value="tRNA_sel_U_synt"/>
    <property type="match status" value="1"/>
</dbReference>
<dbReference type="PROSITE" id="PS50206">
    <property type="entry name" value="RHODANESE_3"/>
    <property type="match status" value="1"/>
</dbReference>
<gene>
    <name evidence="3" type="primary">mnmH</name>
    <name evidence="3" type="ORF">EEB11_03665</name>
</gene>
<protein>
    <submittedName>
        <fullName evidence="3">tRNA 2-selenouridine(34) synthase MnmH</fullName>
    </submittedName>
</protein>
<evidence type="ECO:0000256" key="1">
    <source>
        <dbReference type="ARBA" id="ARBA00023266"/>
    </source>
</evidence>
<dbReference type="Proteomes" id="UP000297741">
    <property type="component" value="Unassembled WGS sequence"/>
</dbReference>
<dbReference type="PROSITE" id="PS00380">
    <property type="entry name" value="RHODANESE_1"/>
    <property type="match status" value="1"/>
</dbReference>
<organism evidence="3 4">
    <name type="scientific">Pseudotabrizicola sediminis</name>
    <dbReference type="NCBI Taxonomy" id="2486418"/>
    <lineage>
        <taxon>Bacteria</taxon>
        <taxon>Pseudomonadati</taxon>
        <taxon>Pseudomonadota</taxon>
        <taxon>Alphaproteobacteria</taxon>
        <taxon>Rhodobacterales</taxon>
        <taxon>Paracoccaceae</taxon>
        <taxon>Pseudotabrizicola</taxon>
    </lineage>
</organism>
<dbReference type="RefSeq" id="WP_135429062.1">
    <property type="nucleotide sequence ID" value="NZ_RPEM01000002.1"/>
</dbReference>
<evidence type="ECO:0000259" key="2">
    <source>
        <dbReference type="PROSITE" id="PS50206"/>
    </source>
</evidence>
<dbReference type="EMBL" id="RPEM01000002">
    <property type="protein sequence ID" value="TGD44682.1"/>
    <property type="molecule type" value="Genomic_DNA"/>
</dbReference>
<dbReference type="PANTHER" id="PTHR30401">
    <property type="entry name" value="TRNA 2-SELENOURIDINE SYNTHASE"/>
    <property type="match status" value="1"/>
</dbReference>
<sequence length="347" mass="37471">MAVDLTSLADVLALRFDDIIDVRAPAEFADDHLPGAISLPVLDDAERARVGTIYKQVSPFDARKLGAALVAKNAAAHLMGPLANRPGGWQPLVYCWRGGQRSGSFATILSQIGWRVQIVSGGYKTWRRLVVDALQAPIPGPVIVLDGNTGTAKTSVLAHLADMGVQVIDLEGLACHRGSVFGAMGAQPSQRRFEGQLAMALARLDPTRPVVVEAESSKIGSLSLPPNLWRAMVQAPRIAIAAPLAARARYLTQAYADIAADAQRLGAVIDRLKPSHPAERIAEWRALADDGQFAALATSLMQHHYDPRYAKHRARSMQGTTEIQTQTLDPDTLPDLARRIADAIRPR</sequence>
<dbReference type="Pfam" id="PF26341">
    <property type="entry name" value="AAA_SelU"/>
    <property type="match status" value="1"/>
</dbReference>
<dbReference type="InterPro" id="IPR001307">
    <property type="entry name" value="Thiosulphate_STrfase_CS"/>
</dbReference>
<dbReference type="InterPro" id="IPR001763">
    <property type="entry name" value="Rhodanese-like_dom"/>
</dbReference>